<dbReference type="EMBL" id="LIHL02000002">
    <property type="protein sequence ID" value="KAF5477219.1"/>
    <property type="molecule type" value="Genomic_DNA"/>
</dbReference>
<dbReference type="AlphaFoldDB" id="A0A834D106"/>
<evidence type="ECO:0000313" key="1">
    <source>
        <dbReference type="EMBL" id="KAF5477219.1"/>
    </source>
</evidence>
<dbReference type="Gramene" id="Jr02_07530_p1">
    <property type="protein sequence ID" value="cds.Jr02_07530_p1"/>
    <property type="gene ID" value="Jr02_07530"/>
</dbReference>
<evidence type="ECO:0000313" key="2">
    <source>
        <dbReference type="Proteomes" id="UP000619265"/>
    </source>
</evidence>
<name>A0A834D106_JUGRE</name>
<evidence type="ECO:0008006" key="3">
    <source>
        <dbReference type="Google" id="ProtNLM"/>
    </source>
</evidence>
<sequence>MVLAEYGGGGRSSFIFIPEGRGGMGWRNLMVVLQEVVIGDGSVLTAPTKLSYGAGPSSFREVLVGRHEGPGAVKRIEMTGLPRSGEVPFLERGQCSDDNGRFGVGLNKETVVEALAVIEIRLGELNDIPQNAFVRGRKILDSVLIANECLDRRLKSSTPSIICKLDIEKTYDHVNLELLLYLLKRFGFGKRWCMWIRWCVSTVKFSVLINGNPEGFFNSSR</sequence>
<accession>A0A834D106</accession>
<dbReference type="Proteomes" id="UP000619265">
    <property type="component" value="Unassembled WGS sequence"/>
</dbReference>
<reference evidence="1" key="2">
    <citation type="submission" date="2020-03" db="EMBL/GenBank/DDBJ databases">
        <title>Walnut 2.0.</title>
        <authorList>
            <person name="Marrano A."/>
            <person name="Britton M."/>
            <person name="Zimin A.V."/>
            <person name="Zaini P.A."/>
            <person name="Workman R."/>
            <person name="Puiu D."/>
            <person name="Bianco L."/>
            <person name="Allen B.J."/>
            <person name="Troggio M."/>
            <person name="Leslie C.A."/>
            <person name="Timp W."/>
            <person name="Dendekar A."/>
            <person name="Salzberg S.L."/>
            <person name="Neale D.B."/>
        </authorList>
    </citation>
    <scope>NUCLEOTIDE SEQUENCE</scope>
    <source>
        <tissue evidence="1">Leaves</tissue>
    </source>
</reference>
<reference evidence="1" key="1">
    <citation type="submission" date="2015-10" db="EMBL/GenBank/DDBJ databases">
        <authorList>
            <person name="Martinez-Garcia P.J."/>
            <person name="Crepeau M.W."/>
            <person name="Puiu D."/>
            <person name="Gonzalez-Ibeas D."/>
            <person name="Whalen J."/>
            <person name="Stevens K."/>
            <person name="Paul R."/>
            <person name="Butterfield T."/>
            <person name="Britton M."/>
            <person name="Reagan R."/>
            <person name="Chakraborty S."/>
            <person name="Walawage S.L."/>
            <person name="Vasquez-Gross H.A."/>
            <person name="Cardeno C."/>
            <person name="Famula R."/>
            <person name="Pratt K."/>
            <person name="Kuruganti S."/>
            <person name="Aradhya M.K."/>
            <person name="Leslie C.A."/>
            <person name="Dandekar A.M."/>
            <person name="Salzberg S.L."/>
            <person name="Wegrzyn J.L."/>
            <person name="Langley C.H."/>
            <person name="Neale D.B."/>
        </authorList>
    </citation>
    <scope>NUCLEOTIDE SEQUENCE</scope>
    <source>
        <tissue evidence="1">Leaves</tissue>
    </source>
</reference>
<proteinExistence type="predicted"/>
<protein>
    <recommendedName>
        <fullName evidence="3">Reverse transcriptase domain-containing protein</fullName>
    </recommendedName>
</protein>
<feature type="non-terminal residue" evidence="1">
    <location>
        <position position="1"/>
    </location>
</feature>
<gene>
    <name evidence="1" type="ORF">F2P56_003883</name>
</gene>
<organism evidence="1 2">
    <name type="scientific">Juglans regia</name>
    <name type="common">English walnut</name>
    <dbReference type="NCBI Taxonomy" id="51240"/>
    <lineage>
        <taxon>Eukaryota</taxon>
        <taxon>Viridiplantae</taxon>
        <taxon>Streptophyta</taxon>
        <taxon>Embryophyta</taxon>
        <taxon>Tracheophyta</taxon>
        <taxon>Spermatophyta</taxon>
        <taxon>Magnoliopsida</taxon>
        <taxon>eudicotyledons</taxon>
        <taxon>Gunneridae</taxon>
        <taxon>Pentapetalae</taxon>
        <taxon>rosids</taxon>
        <taxon>fabids</taxon>
        <taxon>Fagales</taxon>
        <taxon>Juglandaceae</taxon>
        <taxon>Juglans</taxon>
    </lineage>
</organism>
<comment type="caution">
    <text evidence="1">The sequence shown here is derived from an EMBL/GenBank/DDBJ whole genome shotgun (WGS) entry which is preliminary data.</text>
</comment>